<keyword evidence="8" id="KW-0732">Signal</keyword>
<dbReference type="Pfam" id="PF01471">
    <property type="entry name" value="PG_binding_1"/>
    <property type="match status" value="1"/>
</dbReference>
<evidence type="ECO:0000256" key="3">
    <source>
        <dbReference type="ARBA" id="ARBA00022679"/>
    </source>
</evidence>
<proteinExistence type="inferred from homology"/>
<dbReference type="PROSITE" id="PS52029">
    <property type="entry name" value="LD_TPASE"/>
    <property type="match status" value="1"/>
</dbReference>
<dbReference type="GO" id="GO:0009252">
    <property type="term" value="P:peptidoglycan biosynthetic process"/>
    <property type="evidence" value="ECO:0007669"/>
    <property type="project" value="UniProtKB-UniPathway"/>
</dbReference>
<dbReference type="InterPro" id="IPR036366">
    <property type="entry name" value="PGBDSf"/>
</dbReference>
<dbReference type="UniPathway" id="UPA00219"/>
<evidence type="ECO:0000256" key="8">
    <source>
        <dbReference type="SAM" id="SignalP"/>
    </source>
</evidence>
<feature type="active site" description="Nucleophile" evidence="7">
    <location>
        <position position="468"/>
    </location>
</feature>
<dbReference type="InterPro" id="IPR038063">
    <property type="entry name" value="Transpep_catalytic_dom"/>
</dbReference>
<keyword evidence="4 7" id="KW-0133">Cell shape</keyword>
<dbReference type="PANTHER" id="PTHR41533:SF2">
    <property type="entry name" value="BLR7131 PROTEIN"/>
    <property type="match status" value="1"/>
</dbReference>
<feature type="signal peptide" evidence="8">
    <location>
        <begin position="1"/>
        <end position="28"/>
    </location>
</feature>
<feature type="domain" description="L,D-TPase catalytic" evidence="9">
    <location>
        <begin position="317"/>
        <end position="493"/>
    </location>
</feature>
<comment type="similarity">
    <text evidence="2">Belongs to the YkuD family.</text>
</comment>
<evidence type="ECO:0000313" key="11">
    <source>
        <dbReference type="Proteomes" id="UP000077857"/>
    </source>
</evidence>
<organism evidence="10 11">
    <name type="scientific">Methylomonas koyamae</name>
    <dbReference type="NCBI Taxonomy" id="702114"/>
    <lineage>
        <taxon>Bacteria</taxon>
        <taxon>Pseudomonadati</taxon>
        <taxon>Pseudomonadota</taxon>
        <taxon>Gammaproteobacteria</taxon>
        <taxon>Methylococcales</taxon>
        <taxon>Methylococcaceae</taxon>
        <taxon>Methylomonas</taxon>
    </lineage>
</organism>
<evidence type="ECO:0000256" key="6">
    <source>
        <dbReference type="ARBA" id="ARBA00023316"/>
    </source>
</evidence>
<dbReference type="CDD" id="cd16913">
    <property type="entry name" value="YkuD_like"/>
    <property type="match status" value="1"/>
</dbReference>
<evidence type="ECO:0000256" key="5">
    <source>
        <dbReference type="ARBA" id="ARBA00022984"/>
    </source>
</evidence>
<evidence type="ECO:0000256" key="2">
    <source>
        <dbReference type="ARBA" id="ARBA00005992"/>
    </source>
</evidence>
<dbReference type="Gene3D" id="2.40.440.10">
    <property type="entry name" value="L,D-transpeptidase catalytic domain-like"/>
    <property type="match status" value="1"/>
</dbReference>
<dbReference type="EMBL" id="LUUJ01000139">
    <property type="protein sequence ID" value="OAI10149.1"/>
    <property type="molecule type" value="Genomic_DNA"/>
</dbReference>
<evidence type="ECO:0000259" key="9">
    <source>
        <dbReference type="PROSITE" id="PS52029"/>
    </source>
</evidence>
<dbReference type="InterPro" id="IPR052905">
    <property type="entry name" value="LD-transpeptidase_YkuD-like"/>
</dbReference>
<keyword evidence="3" id="KW-0808">Transferase</keyword>
<evidence type="ECO:0000256" key="1">
    <source>
        <dbReference type="ARBA" id="ARBA00004752"/>
    </source>
</evidence>
<dbReference type="OrthoDB" id="9778545at2"/>
<dbReference type="InterPro" id="IPR036365">
    <property type="entry name" value="PGBD-like_sf"/>
</dbReference>
<comment type="caution">
    <text evidence="10">The sequence shown here is derived from an EMBL/GenBank/DDBJ whole genome shotgun (WGS) entry which is preliminary data.</text>
</comment>
<evidence type="ECO:0000256" key="4">
    <source>
        <dbReference type="ARBA" id="ARBA00022960"/>
    </source>
</evidence>
<protein>
    <recommendedName>
        <fullName evidence="9">L,D-TPase catalytic domain-containing protein</fullName>
    </recommendedName>
</protein>
<evidence type="ECO:0000256" key="7">
    <source>
        <dbReference type="PROSITE-ProRule" id="PRU01373"/>
    </source>
</evidence>
<dbReference type="GO" id="GO:0071555">
    <property type="term" value="P:cell wall organization"/>
    <property type="evidence" value="ECO:0007669"/>
    <property type="project" value="UniProtKB-UniRule"/>
</dbReference>
<dbReference type="GO" id="GO:0016740">
    <property type="term" value="F:transferase activity"/>
    <property type="evidence" value="ECO:0007669"/>
    <property type="project" value="UniProtKB-KW"/>
</dbReference>
<dbReference type="InterPro" id="IPR002477">
    <property type="entry name" value="Peptidoglycan-bd-like"/>
</dbReference>
<reference evidence="10 11" key="1">
    <citation type="submission" date="2016-03" db="EMBL/GenBank/DDBJ databases">
        <authorList>
            <person name="Ploux O."/>
        </authorList>
    </citation>
    <scope>NUCLEOTIDE SEQUENCE [LARGE SCALE GENOMIC DNA]</scope>
    <source>
        <strain evidence="10 11">R-45378</strain>
    </source>
</reference>
<feature type="chain" id="PRO_5008068580" description="L,D-TPase catalytic domain-containing protein" evidence="8">
    <location>
        <begin position="29"/>
        <end position="566"/>
    </location>
</feature>
<name>A0A177MZ18_9GAMM</name>
<dbReference type="GO" id="GO:0008360">
    <property type="term" value="P:regulation of cell shape"/>
    <property type="evidence" value="ECO:0007669"/>
    <property type="project" value="UniProtKB-UniRule"/>
</dbReference>
<dbReference type="Gene3D" id="1.10.101.10">
    <property type="entry name" value="PGBD-like superfamily/PGBD"/>
    <property type="match status" value="1"/>
</dbReference>
<dbReference type="Pfam" id="PF03734">
    <property type="entry name" value="YkuD"/>
    <property type="match status" value="1"/>
</dbReference>
<dbReference type="SUPFAM" id="SSF141523">
    <property type="entry name" value="L,D-transpeptidase catalytic domain-like"/>
    <property type="match status" value="1"/>
</dbReference>
<dbReference type="Proteomes" id="UP000077857">
    <property type="component" value="Unassembled WGS sequence"/>
</dbReference>
<dbReference type="SUPFAM" id="SSF47090">
    <property type="entry name" value="PGBD-like"/>
    <property type="match status" value="1"/>
</dbReference>
<dbReference type="Pfam" id="PF20142">
    <property type="entry name" value="Scaffold"/>
    <property type="match status" value="1"/>
</dbReference>
<comment type="pathway">
    <text evidence="1 7">Cell wall biogenesis; peptidoglycan biosynthesis.</text>
</comment>
<keyword evidence="5 7" id="KW-0573">Peptidoglycan synthesis</keyword>
<evidence type="ECO:0000313" key="10">
    <source>
        <dbReference type="EMBL" id="OAI10149.1"/>
    </source>
</evidence>
<keyword evidence="6 7" id="KW-0961">Cell wall biogenesis/degradation</keyword>
<dbReference type="PANTHER" id="PTHR41533">
    <property type="entry name" value="L,D-TRANSPEPTIDASE HI_1667-RELATED"/>
    <property type="match status" value="1"/>
</dbReference>
<gene>
    <name evidence="10" type="ORF">A1507_21950</name>
</gene>
<dbReference type="InterPro" id="IPR045380">
    <property type="entry name" value="LD_TPept_scaffold_dom"/>
</dbReference>
<sequence>MYCPISLFRFMPRLLAVLLICHWAIAGADEAETGKAIETLLNSGRLPLLARADFSEQRPALARLYGANGNRLLWFGAANPAQNREQALAVLRNAADDGLDPRHYDAERLAEYAGQANSAPADAVAGYDLALTVALLRYAGDLHSGRVDPRKLDYSAQLGTLRLQPDLAAMLQRHMQMQSLAKLPAELAPDNEQYRLLKRALADFRRQTPNAAAGLAFAKSLHPGDRDPLLPELRRRLRELSLLDNPVAADAGQTGDEYDPATVAAIMQLQDQQGLKADGVIGRQTLALLNQSVPEKIAAIELAMERIRWLPESVDGPHIVVNIPAFQLWAFKDAQDQQPLRMKVIVGKAPENLTPMLAEDMKYLEFMPYWNIPKSIMDKEILPKLEGDEAFLDDQDIELVERFSDDEQVEDVVADLRQGRLRARQRPGAKNPLGRVKFVFPNKADVYLHDTPGKAAFNRDRRDLSHGCVRVAEAEKLAEFVLDGQEGWSLDSIRQAMAGPKTQRVSLKKSVPVLFFYATAFVDRDGQPRFYPDIYGYDAALRNALNKLAPDTGAQLTSKGNATSGG</sequence>
<dbReference type="InterPro" id="IPR005490">
    <property type="entry name" value="LD_TPept_cat_dom"/>
</dbReference>
<dbReference type="GO" id="GO:0004180">
    <property type="term" value="F:carboxypeptidase activity"/>
    <property type="evidence" value="ECO:0007669"/>
    <property type="project" value="UniProtKB-ARBA"/>
</dbReference>
<dbReference type="AlphaFoldDB" id="A0A177MZ18"/>
<feature type="active site" description="Proton donor/acceptor" evidence="7">
    <location>
        <position position="449"/>
    </location>
</feature>
<accession>A0A177MZ18</accession>